<comment type="caution">
    <text evidence="10">The sequence shown here is derived from an EMBL/GenBank/DDBJ whole genome shotgun (WGS) entry which is preliminary data.</text>
</comment>
<dbReference type="Proteomes" id="UP001159659">
    <property type="component" value="Unassembled WGS sequence"/>
</dbReference>
<dbReference type="InterPro" id="IPR019808">
    <property type="entry name" value="Histidine_triad_CS"/>
</dbReference>
<evidence type="ECO:0000256" key="6">
    <source>
        <dbReference type="PIRSR" id="PIRSR639383-3"/>
    </source>
</evidence>
<gene>
    <name evidence="9" type="ORF">PFR001_LOCUS2379</name>
    <name evidence="10" type="ORF">PFR002_LOCUS4645</name>
</gene>
<dbReference type="SUPFAM" id="SSF54197">
    <property type="entry name" value="HIT-like"/>
    <property type="match status" value="1"/>
</dbReference>
<dbReference type="Gene3D" id="3.30.428.10">
    <property type="entry name" value="HIT-like"/>
    <property type="match status" value="1"/>
</dbReference>
<dbReference type="PRINTS" id="PR00332">
    <property type="entry name" value="HISTRIAD"/>
</dbReference>
<dbReference type="InterPro" id="IPR001310">
    <property type="entry name" value="Histidine_triad_HIT"/>
</dbReference>
<evidence type="ECO:0000313" key="12">
    <source>
        <dbReference type="Proteomes" id="UP001159659"/>
    </source>
</evidence>
<dbReference type="PANTHER" id="PTHR46243:SF1">
    <property type="entry name" value="BIS(5'-ADENOSYL)-TRIPHOSPHATASE"/>
    <property type="match status" value="1"/>
</dbReference>
<dbReference type="GO" id="GO:0000166">
    <property type="term" value="F:nucleotide binding"/>
    <property type="evidence" value="ECO:0007669"/>
    <property type="project" value="UniProtKB-KW"/>
</dbReference>
<protein>
    <recommendedName>
        <fullName evidence="8">HIT domain-containing protein</fullName>
    </recommendedName>
</protein>
<reference evidence="10" key="2">
    <citation type="submission" date="2022-12" db="EMBL/GenBank/DDBJ databases">
        <authorList>
            <person name="Webb A."/>
        </authorList>
    </citation>
    <scope>NUCLEOTIDE SEQUENCE</scope>
    <source>
        <strain evidence="10">Pf2</strain>
    </source>
</reference>
<evidence type="ECO:0000256" key="1">
    <source>
        <dbReference type="ARBA" id="ARBA00022741"/>
    </source>
</evidence>
<dbReference type="PROSITE" id="PS00892">
    <property type="entry name" value="HIT_1"/>
    <property type="match status" value="1"/>
</dbReference>
<evidence type="ECO:0000256" key="2">
    <source>
        <dbReference type="ARBA" id="ARBA00022801"/>
    </source>
</evidence>
<keyword evidence="1" id="KW-0547">Nucleotide-binding</keyword>
<feature type="short sequence motif" description="Histidine triad motif" evidence="4 7">
    <location>
        <begin position="243"/>
        <end position="247"/>
    </location>
</feature>
<feature type="active site" description="Tele-AMP-histidine intermediate" evidence="3">
    <location>
        <position position="245"/>
    </location>
</feature>
<dbReference type="Proteomes" id="UP001157938">
    <property type="component" value="Unassembled WGS sequence"/>
</dbReference>
<feature type="binding site" evidence="5">
    <location>
        <position position="232"/>
    </location>
    <ligand>
        <name>substrate</name>
    </ligand>
</feature>
<evidence type="ECO:0000313" key="11">
    <source>
        <dbReference type="Proteomes" id="UP001157938"/>
    </source>
</evidence>
<dbReference type="PROSITE" id="PS51084">
    <property type="entry name" value="HIT_2"/>
    <property type="match status" value="1"/>
</dbReference>
<feature type="binding site" evidence="5">
    <location>
        <position position="247"/>
    </location>
    <ligand>
        <name>substrate</name>
    </ligand>
</feature>
<accession>A0AAV0TPY7</accession>
<dbReference type="EMBL" id="CAKLBC010000522">
    <property type="protein sequence ID" value="CAH0486776.1"/>
    <property type="molecule type" value="Genomic_DNA"/>
</dbReference>
<name>A0AAV0TPY7_9STRA</name>
<evidence type="ECO:0000259" key="8">
    <source>
        <dbReference type="PROSITE" id="PS51084"/>
    </source>
</evidence>
<dbReference type="InterPro" id="IPR036265">
    <property type="entry name" value="HIT-like_sf"/>
</dbReference>
<organism evidence="10 12">
    <name type="scientific">Peronospora farinosa</name>
    <dbReference type="NCBI Taxonomy" id="134698"/>
    <lineage>
        <taxon>Eukaryota</taxon>
        <taxon>Sar</taxon>
        <taxon>Stramenopiles</taxon>
        <taxon>Oomycota</taxon>
        <taxon>Peronosporomycetes</taxon>
        <taxon>Peronosporales</taxon>
        <taxon>Peronosporaceae</taxon>
        <taxon>Peronospora</taxon>
    </lineage>
</organism>
<dbReference type="InterPro" id="IPR039383">
    <property type="entry name" value="FHIT"/>
</dbReference>
<sequence length="300" mass="33935">MVLKLRQDVLQRVTAERNVRSILFHFTTITTFVQEPDVKIAVQALKTHGYRLGFIGDTSTSDPRVLSAFHFIHVDKQNTGSASVYMAASKKLEVPLHRTLLVTESTLLEDVANDVILVTLPLQSTDTKSHPFLVQFVKDLLNFDQCLDPTGRCFGPFRVPFTQIFYESELSFALVNLKPIVPGHVLVVPKRPVPRFEMLDVDEVSDLWNTAQLVGKQVERHYGASSLTFAIQDGKEAGQTILHVHIHIIPRIAQDFKCNDDIYTEIEKHEQTLYVDNETRTARSESDMAAEAALLRPYFS</sequence>
<feature type="site" description="Important for induction of apoptosis" evidence="6">
    <location>
        <position position="263"/>
    </location>
</feature>
<dbReference type="EMBL" id="CANTFK010000710">
    <property type="protein sequence ID" value="CAI5723365.1"/>
    <property type="molecule type" value="Genomic_DNA"/>
</dbReference>
<dbReference type="PANTHER" id="PTHR46243">
    <property type="entry name" value="BIS(5'-ADENOSYL)-TRIPHOSPHATASE"/>
    <property type="match status" value="1"/>
</dbReference>
<evidence type="ECO:0000313" key="9">
    <source>
        <dbReference type="EMBL" id="CAH0486776.1"/>
    </source>
</evidence>
<keyword evidence="11" id="KW-1185">Reference proteome</keyword>
<dbReference type="FunFam" id="3.30.428.10:FF:000011">
    <property type="entry name" value="Fragile histidine triad"/>
    <property type="match status" value="1"/>
</dbReference>
<evidence type="ECO:0000256" key="4">
    <source>
        <dbReference type="PIRSR" id="PIRSR601310-3"/>
    </source>
</evidence>
<evidence type="ECO:0000256" key="5">
    <source>
        <dbReference type="PIRSR" id="PIRSR639383-2"/>
    </source>
</evidence>
<dbReference type="Pfam" id="PF01230">
    <property type="entry name" value="HIT"/>
    <property type="match status" value="1"/>
</dbReference>
<dbReference type="InterPro" id="IPR011146">
    <property type="entry name" value="HIT-like"/>
</dbReference>
<dbReference type="AlphaFoldDB" id="A0AAV0TPY7"/>
<feature type="binding site" evidence="5">
    <location>
        <position position="176"/>
    </location>
    <ligand>
        <name>substrate</name>
    </ligand>
</feature>
<keyword evidence="2" id="KW-0378">Hydrolase</keyword>
<evidence type="ECO:0000256" key="7">
    <source>
        <dbReference type="PROSITE-ProRule" id="PRU00464"/>
    </source>
</evidence>
<dbReference type="InterPro" id="IPR051884">
    <property type="entry name" value="Bis(5'-adenosyl)-TPase_reg"/>
</dbReference>
<evidence type="ECO:0000256" key="3">
    <source>
        <dbReference type="PIRSR" id="PIRSR601310-1"/>
    </source>
</evidence>
<dbReference type="GO" id="GO:0016787">
    <property type="term" value="F:hydrolase activity"/>
    <property type="evidence" value="ECO:0007669"/>
    <property type="project" value="UniProtKB-KW"/>
</dbReference>
<reference evidence="9 11" key="1">
    <citation type="submission" date="2021-11" db="EMBL/GenBank/DDBJ databases">
        <authorList>
            <person name="Islam A."/>
            <person name="Islam S."/>
            <person name="Flora M.S."/>
            <person name="Rahman M."/>
            <person name="Ziaur R.M."/>
            <person name="Epstein J.H."/>
            <person name="Hassan M."/>
            <person name="Klassen M."/>
            <person name="Woodard K."/>
            <person name="Webb A."/>
            <person name="Webby R.J."/>
            <person name="El Zowalaty M.E."/>
        </authorList>
    </citation>
    <scope>NUCLEOTIDE SEQUENCE [LARGE SCALE GENOMIC DNA]</scope>
    <source>
        <strain evidence="9">Pf1</strain>
    </source>
</reference>
<dbReference type="CDD" id="cd01275">
    <property type="entry name" value="FHIT"/>
    <property type="match status" value="1"/>
</dbReference>
<evidence type="ECO:0000313" key="10">
    <source>
        <dbReference type="EMBL" id="CAI5723365.1"/>
    </source>
</evidence>
<proteinExistence type="predicted"/>
<feature type="domain" description="HIT" evidence="8">
    <location>
        <begin position="151"/>
        <end position="258"/>
    </location>
</feature>